<feature type="compositionally biased region" description="Pro residues" evidence="2">
    <location>
        <begin position="174"/>
        <end position="212"/>
    </location>
</feature>
<keyword evidence="5" id="KW-1185">Reference proteome</keyword>
<sequence length="459" mass="49071">MASLSKGENLPVGAVRVRVELSWTTTADGPDVDASALLVAADGRVRGDHDFVFYNQPEHPSGAVRHLGEQGHREAVQVALRRVEDGVDRVVLVASTERGDLGGVRDLRLRVLDSADGSGIADFALTAATETAVIGGEFYRRGEGWKFRAVGQGYAAGLARLVADFGIGLAEPAAPPPPVAPPAPAEPAPPADPAPPAEPAPPRSPAPPQRPVPPREPEPRAVPEPVQQPARPISAAELLALRTRLAATALAEHGAADLTARVVLVLDASLTTEWLYEHGVMARVVERLAAVAARLDGGEVAAWTFAADPARLPDLRLDELPRWIELHVRVGSRHKQRGLLPGQVDMGEVGVFNDEPKALAEVRRFVRRGPRPTLVLFVSDGGITRDQEIRRQLRSAGAATAFWQFVGISDADYGVLPELARTMAHVGFFAVDDVDAVPDPQLYDRLVADFARSAVAARR</sequence>
<dbReference type="InterPro" id="IPR002035">
    <property type="entry name" value="VWF_A"/>
</dbReference>
<dbReference type="SMART" id="SM00327">
    <property type="entry name" value="VWA"/>
    <property type="match status" value="1"/>
</dbReference>
<name>A0ABT1A1F3_9PSEU</name>
<accession>A0ABT1A1F3</accession>
<dbReference type="Pfam" id="PF02342">
    <property type="entry name" value="TerD"/>
    <property type="match status" value="1"/>
</dbReference>
<dbReference type="PROSITE" id="PS50234">
    <property type="entry name" value="VWFA"/>
    <property type="match status" value="1"/>
</dbReference>
<dbReference type="Gene3D" id="2.60.60.30">
    <property type="entry name" value="sav2460 like domains"/>
    <property type="match status" value="1"/>
</dbReference>
<evidence type="ECO:0000259" key="3">
    <source>
        <dbReference type="PROSITE" id="PS50234"/>
    </source>
</evidence>
<gene>
    <name evidence="4" type="ORF">KDL28_17365</name>
</gene>
<dbReference type="InterPro" id="IPR019303">
    <property type="entry name" value="vWA_TerF_C"/>
</dbReference>
<dbReference type="PANTHER" id="PTHR32097:SF4">
    <property type="entry name" value="GENERAL STRESS PROTEIN 16U"/>
    <property type="match status" value="1"/>
</dbReference>
<proteinExistence type="inferred from homology"/>
<dbReference type="InterPro" id="IPR051324">
    <property type="entry name" value="Stress/Tellurium_Resist"/>
</dbReference>
<protein>
    <submittedName>
        <fullName evidence="4">VWA domain-containing protein</fullName>
    </submittedName>
</protein>
<feature type="region of interest" description="Disordered" evidence="2">
    <location>
        <begin position="174"/>
        <end position="229"/>
    </location>
</feature>
<evidence type="ECO:0000256" key="1">
    <source>
        <dbReference type="ARBA" id="ARBA00008775"/>
    </source>
</evidence>
<dbReference type="Pfam" id="PF10138">
    <property type="entry name" value="vWA-TerF-like"/>
    <property type="match status" value="1"/>
</dbReference>
<organism evidence="4 5">
    <name type="scientific">Pseudonocardia humida</name>
    <dbReference type="NCBI Taxonomy" id="2800819"/>
    <lineage>
        <taxon>Bacteria</taxon>
        <taxon>Bacillati</taxon>
        <taxon>Actinomycetota</taxon>
        <taxon>Actinomycetes</taxon>
        <taxon>Pseudonocardiales</taxon>
        <taxon>Pseudonocardiaceae</taxon>
        <taxon>Pseudonocardia</taxon>
    </lineage>
</organism>
<dbReference type="InterPro" id="IPR036465">
    <property type="entry name" value="vWFA_dom_sf"/>
</dbReference>
<evidence type="ECO:0000313" key="5">
    <source>
        <dbReference type="Proteomes" id="UP001165283"/>
    </source>
</evidence>
<dbReference type="InterPro" id="IPR003325">
    <property type="entry name" value="TerD"/>
</dbReference>
<dbReference type="RefSeq" id="WP_252439911.1">
    <property type="nucleotide sequence ID" value="NZ_JAGSOV010000037.1"/>
</dbReference>
<feature type="domain" description="VWFA" evidence="3">
    <location>
        <begin position="261"/>
        <end position="446"/>
    </location>
</feature>
<dbReference type="CDD" id="cd06974">
    <property type="entry name" value="TerD_like"/>
    <property type="match status" value="1"/>
</dbReference>
<reference evidence="4" key="1">
    <citation type="submission" date="2021-04" db="EMBL/GenBank/DDBJ databases">
        <title>Pseudonocardia sp. nov., isolated from sandy soil of mangrove forest.</title>
        <authorList>
            <person name="Zan Z."/>
            <person name="Huang R."/>
            <person name="Liu W."/>
        </authorList>
    </citation>
    <scope>NUCLEOTIDE SEQUENCE</scope>
    <source>
        <strain evidence="4">S2-4</strain>
    </source>
</reference>
<dbReference type="SUPFAM" id="SSF53300">
    <property type="entry name" value="vWA-like"/>
    <property type="match status" value="1"/>
</dbReference>
<comment type="caution">
    <text evidence="4">The sequence shown here is derived from an EMBL/GenBank/DDBJ whole genome shotgun (WGS) entry which is preliminary data.</text>
</comment>
<dbReference type="PANTHER" id="PTHR32097">
    <property type="entry name" value="CAMP-BINDING PROTEIN 1-RELATED"/>
    <property type="match status" value="1"/>
</dbReference>
<evidence type="ECO:0000313" key="4">
    <source>
        <dbReference type="EMBL" id="MCO1656831.1"/>
    </source>
</evidence>
<comment type="similarity">
    <text evidence="1">Belongs to the CAPAB/TerDEXZ family.</text>
</comment>
<evidence type="ECO:0000256" key="2">
    <source>
        <dbReference type="SAM" id="MobiDB-lite"/>
    </source>
</evidence>
<dbReference type="EMBL" id="JAGSOV010000037">
    <property type="protein sequence ID" value="MCO1656831.1"/>
    <property type="molecule type" value="Genomic_DNA"/>
</dbReference>
<dbReference type="Proteomes" id="UP001165283">
    <property type="component" value="Unassembled WGS sequence"/>
</dbReference>